<reference evidence="2 3" key="1">
    <citation type="submission" date="2020-02" db="EMBL/GenBank/DDBJ databases">
        <authorList>
            <person name="Ferguson B K."/>
        </authorList>
    </citation>
    <scope>NUCLEOTIDE SEQUENCE [LARGE SCALE GENOMIC DNA]</scope>
</reference>
<dbReference type="EMBL" id="CADCXU010003158">
    <property type="protein sequence ID" value="CAA9995168.1"/>
    <property type="molecule type" value="Genomic_DNA"/>
</dbReference>
<sequence>MGLAPQTNRQLIEVVVAFSFIIAITLNAALRYLLVLVYYSIINVCNRPRKKNVQPLRTLKTVWFTFQ</sequence>
<gene>
    <name evidence="2" type="ORF">NTEN_LOCUS1959</name>
</gene>
<proteinExistence type="predicted"/>
<feature type="transmembrane region" description="Helical" evidence="1">
    <location>
        <begin position="15"/>
        <end position="41"/>
    </location>
</feature>
<keyword evidence="1" id="KW-0812">Transmembrane</keyword>
<evidence type="ECO:0000313" key="3">
    <source>
        <dbReference type="Proteomes" id="UP000479000"/>
    </source>
</evidence>
<name>A0A6H5G0P3_9HEMI</name>
<keyword evidence="1" id="KW-1133">Transmembrane helix</keyword>
<keyword evidence="3" id="KW-1185">Reference proteome</keyword>
<feature type="non-terminal residue" evidence="2">
    <location>
        <position position="67"/>
    </location>
</feature>
<dbReference type="AlphaFoldDB" id="A0A6H5G0P3"/>
<keyword evidence="1" id="KW-0472">Membrane</keyword>
<evidence type="ECO:0000256" key="1">
    <source>
        <dbReference type="SAM" id="Phobius"/>
    </source>
</evidence>
<protein>
    <submittedName>
        <fullName evidence="2">Uncharacterized protein</fullName>
    </submittedName>
</protein>
<evidence type="ECO:0000313" key="2">
    <source>
        <dbReference type="EMBL" id="CAA9995168.1"/>
    </source>
</evidence>
<organism evidence="2 3">
    <name type="scientific">Nesidiocoris tenuis</name>
    <dbReference type="NCBI Taxonomy" id="355587"/>
    <lineage>
        <taxon>Eukaryota</taxon>
        <taxon>Metazoa</taxon>
        <taxon>Ecdysozoa</taxon>
        <taxon>Arthropoda</taxon>
        <taxon>Hexapoda</taxon>
        <taxon>Insecta</taxon>
        <taxon>Pterygota</taxon>
        <taxon>Neoptera</taxon>
        <taxon>Paraneoptera</taxon>
        <taxon>Hemiptera</taxon>
        <taxon>Heteroptera</taxon>
        <taxon>Panheteroptera</taxon>
        <taxon>Cimicomorpha</taxon>
        <taxon>Miridae</taxon>
        <taxon>Dicyphina</taxon>
        <taxon>Nesidiocoris</taxon>
    </lineage>
</organism>
<accession>A0A6H5G0P3</accession>
<dbReference type="Proteomes" id="UP000479000">
    <property type="component" value="Unassembled WGS sequence"/>
</dbReference>